<name>A0AAX6F1Y9_IRIPA</name>
<dbReference type="InterPro" id="IPR002483">
    <property type="entry name" value="PWI_dom"/>
</dbReference>
<protein>
    <submittedName>
        <fullName evidence="9">Zinc finger CCCH domain-containing protein 27</fullName>
    </submittedName>
</protein>
<feature type="region of interest" description="Disordered" evidence="6">
    <location>
        <begin position="551"/>
        <end position="593"/>
    </location>
</feature>
<keyword evidence="4" id="KW-0479">Metal-binding</keyword>
<feature type="compositionally biased region" description="Basic and acidic residues" evidence="6">
    <location>
        <begin position="1077"/>
        <end position="1086"/>
    </location>
</feature>
<dbReference type="InterPro" id="IPR045137">
    <property type="entry name" value="RBM26/27"/>
</dbReference>
<dbReference type="CDD" id="cd12257">
    <property type="entry name" value="RRM1_RBM26_like"/>
    <property type="match status" value="1"/>
</dbReference>
<feature type="region of interest" description="Disordered" evidence="6">
    <location>
        <begin position="1044"/>
        <end position="1095"/>
    </location>
</feature>
<keyword evidence="5" id="KW-0175">Coiled coil</keyword>
<evidence type="ECO:0000256" key="6">
    <source>
        <dbReference type="SAM" id="MobiDB-lite"/>
    </source>
</evidence>
<feature type="region of interest" description="Disordered" evidence="6">
    <location>
        <begin position="392"/>
        <end position="442"/>
    </location>
</feature>
<dbReference type="PROSITE" id="PS50103">
    <property type="entry name" value="ZF_C3H1"/>
    <property type="match status" value="1"/>
</dbReference>
<feature type="region of interest" description="Disordered" evidence="6">
    <location>
        <begin position="87"/>
        <end position="188"/>
    </location>
</feature>
<dbReference type="EMBL" id="JANAVB010032616">
    <property type="protein sequence ID" value="KAJ6810191.1"/>
    <property type="molecule type" value="Genomic_DNA"/>
</dbReference>
<keyword evidence="4" id="KW-0863">Zinc-finger</keyword>
<comment type="function">
    <text evidence="2">May be involved in the turnover of nuclear polyadenylated (pA+) RNA.</text>
</comment>
<reference evidence="9" key="2">
    <citation type="submission" date="2023-04" db="EMBL/GenBank/DDBJ databases">
        <authorList>
            <person name="Bruccoleri R.E."/>
            <person name="Oakeley E.J."/>
            <person name="Faust A.-M."/>
            <person name="Dessus-Babus S."/>
            <person name="Altorfer M."/>
            <person name="Burckhardt D."/>
            <person name="Oertli M."/>
            <person name="Naumann U."/>
            <person name="Petersen F."/>
            <person name="Wong J."/>
        </authorList>
    </citation>
    <scope>NUCLEOTIDE SEQUENCE</scope>
    <source>
        <strain evidence="9">GSM-AAB239-AS_SAM_17_03QT</strain>
        <tissue evidence="9">Leaf</tissue>
    </source>
</reference>
<dbReference type="PANTHER" id="PTHR14398">
    <property type="entry name" value="RNA RECOGNITION RRM/RNP DOMAIN"/>
    <property type="match status" value="1"/>
</dbReference>
<accession>A0AAX6F1Y9</accession>
<dbReference type="Pfam" id="PF01480">
    <property type="entry name" value="PWI"/>
    <property type="match status" value="1"/>
</dbReference>
<dbReference type="FunFam" id="3.30.70.330:FF:000719">
    <property type="entry name" value="Predicted protein"/>
    <property type="match status" value="1"/>
</dbReference>
<reference evidence="9" key="1">
    <citation type="journal article" date="2023" name="GigaByte">
        <title>Genome assembly of the bearded iris, Iris pallida Lam.</title>
        <authorList>
            <person name="Bruccoleri R.E."/>
            <person name="Oakeley E.J."/>
            <person name="Faust A.M.E."/>
            <person name="Altorfer M."/>
            <person name="Dessus-Babus S."/>
            <person name="Burckhardt D."/>
            <person name="Oertli M."/>
            <person name="Naumann U."/>
            <person name="Petersen F."/>
            <person name="Wong J."/>
        </authorList>
    </citation>
    <scope>NUCLEOTIDE SEQUENCE</scope>
    <source>
        <strain evidence="9">GSM-AAB239-AS_SAM_17_03QT</strain>
    </source>
</reference>
<dbReference type="GO" id="GO:0005634">
    <property type="term" value="C:nucleus"/>
    <property type="evidence" value="ECO:0007669"/>
    <property type="project" value="TreeGrafter"/>
</dbReference>
<dbReference type="GO" id="GO:0008270">
    <property type="term" value="F:zinc ion binding"/>
    <property type="evidence" value="ECO:0007669"/>
    <property type="project" value="UniProtKB-KW"/>
</dbReference>
<evidence type="ECO:0000259" key="8">
    <source>
        <dbReference type="PROSITE" id="PS50103"/>
    </source>
</evidence>
<dbReference type="InterPro" id="IPR012677">
    <property type="entry name" value="Nucleotide-bd_a/b_plait_sf"/>
</dbReference>
<feature type="zinc finger region" description="C3H1-type" evidence="4">
    <location>
        <begin position="338"/>
        <end position="366"/>
    </location>
</feature>
<feature type="compositionally biased region" description="Polar residues" evidence="6">
    <location>
        <begin position="392"/>
        <end position="402"/>
    </location>
</feature>
<sequence length="1095" mass="119548">MKFGESSLAEYLVKNLRPLTEADPVILSEYVVALLKKDKSTKELQNLCTDSLVEFLGQNTRSFITKLFQALEDGSIVRADGNLDAVKKTESSQPVMAVETPQLKYSPKEKKRSSSSEPISDPEEKEISDDDDRNHKHRRREARPGFPHNDVEEQPLRRPNKKRSKPYDDGHVYLESDPQTSGKEYNPTLEKNISLKLDKRHSVSGPLLRAPVDFGPRARLGQPFRSDSGPRFDLSACVGRLPAGRGRGRSAVSWSQHDSRFSNPLDTLDYASRMASHGSGHPNLFGGAGFPSAASAQNTSWSGFGFIPGMANGILDPIHPLGLNGALRPTIAPPLNLGIPRQRCRDFEERGFCLRGDMCPMEHGLNRIVVEDVQSLSQFNLPVSIPSSSKLGVQAGSGTPTTVPAPPSLLTNSKGATSKSEAMDDAVKPNGASSTSGGGDADIYDPDQPLWNIDRPNTSTDLLMLPSSNVGDEALWNADDSARHNLRLSDGIESDITGRSATTNRGEKNKTSTVWGRIGSKFKSESESRSNCGMTSAGYHGNEIKEGHEEVIPNSNASNLYTRNSNTETGSKATAIQSVPRPFADSGYRSHRPSSKASRTLYVYGIPQTDNKWNALFSHFKKFGKVVHIYVPPNSEKAFVQFTKREEAEAALKSPDAVMGNRFIKLSWANHDRVPVEVQSSAHTKSGETPSVMVPSVSSQQLVCDGGKEIHPSSSQKRRHAANASTIEAPISVSGLPKAPLTNVPISAPPVPKKVENLELLEEIRRKQEILDKKRDEFRRQLEKIEKQAISIKKGEAVSEQAVKRHIIDLGSEATKTTDPRNSYSLQKGQDTQKTVEKRESEESLVSPSSKVNLATLQQSRKNMNKTNSMTAPLLNRFKLDNRSTSFRILPPLPGDFANVAVLKDHFSRFGVISSIVLEEPEAHTENVDSKSCNNCSASISFSNRHSAEKAYQTGKCWEGHNLQFKWLTVTPNSSSSVSCQEASSLQLDQNAEVQTEPVTAASTPVNAVKPTCGLSSEIVAVRNKEPNMGVESTNCASISLLESPLPTSQSDSTMPLGDKCPHESDTPRVEGSINDKCCHESDTPKVEGSINASS</sequence>
<feature type="domain" description="C3H1-type" evidence="8">
    <location>
        <begin position="338"/>
        <end position="366"/>
    </location>
</feature>
<dbReference type="Proteomes" id="UP001140949">
    <property type="component" value="Unassembled WGS sequence"/>
</dbReference>
<feature type="compositionally biased region" description="Polar residues" evidence="6">
    <location>
        <begin position="553"/>
        <end position="577"/>
    </location>
</feature>
<keyword evidence="4" id="KW-0862">Zinc</keyword>
<dbReference type="SUPFAM" id="SSF54928">
    <property type="entry name" value="RNA-binding domain, RBD"/>
    <property type="match status" value="2"/>
</dbReference>
<feature type="compositionally biased region" description="Acidic residues" evidence="6">
    <location>
        <begin position="120"/>
        <end position="131"/>
    </location>
</feature>
<evidence type="ECO:0000256" key="1">
    <source>
        <dbReference type="ARBA" id="ARBA00022884"/>
    </source>
</evidence>
<evidence type="ECO:0000256" key="5">
    <source>
        <dbReference type="SAM" id="Coils"/>
    </source>
</evidence>
<dbReference type="SMART" id="SM00360">
    <property type="entry name" value="RRM"/>
    <property type="match status" value="1"/>
</dbReference>
<feature type="compositionally biased region" description="Basic and acidic residues" evidence="6">
    <location>
        <begin position="1060"/>
        <end position="1069"/>
    </location>
</feature>
<feature type="compositionally biased region" description="Polar residues" evidence="6">
    <location>
        <begin position="409"/>
        <end position="420"/>
    </location>
</feature>
<dbReference type="AlphaFoldDB" id="A0AAX6F1Y9"/>
<evidence type="ECO:0000256" key="4">
    <source>
        <dbReference type="PROSITE-ProRule" id="PRU00723"/>
    </source>
</evidence>
<feature type="domain" description="RRM" evidence="7">
    <location>
        <begin position="599"/>
        <end position="671"/>
    </location>
</feature>
<dbReference type="InterPro" id="IPR035979">
    <property type="entry name" value="RBD_domain_sf"/>
</dbReference>
<feature type="compositionally biased region" description="Basic and acidic residues" evidence="6">
    <location>
        <begin position="165"/>
        <end position="174"/>
    </location>
</feature>
<comment type="caution">
    <text evidence="9">The sequence shown here is derived from an EMBL/GenBank/DDBJ whole genome shotgun (WGS) entry which is preliminary data.</text>
</comment>
<dbReference type="Gene3D" id="3.30.70.330">
    <property type="match status" value="2"/>
</dbReference>
<keyword evidence="10" id="KW-1185">Reference proteome</keyword>
<evidence type="ECO:0000313" key="10">
    <source>
        <dbReference type="Proteomes" id="UP001140949"/>
    </source>
</evidence>
<evidence type="ECO:0000313" key="9">
    <source>
        <dbReference type="EMBL" id="KAJ6810191.1"/>
    </source>
</evidence>
<feature type="region of interest" description="Disordered" evidence="6">
    <location>
        <begin position="811"/>
        <end position="849"/>
    </location>
</feature>
<dbReference type="InterPro" id="IPR000504">
    <property type="entry name" value="RRM_dom"/>
</dbReference>
<evidence type="ECO:0000259" key="7">
    <source>
        <dbReference type="PROSITE" id="PS50102"/>
    </source>
</evidence>
<evidence type="ECO:0000256" key="2">
    <source>
        <dbReference type="ARBA" id="ARBA00043866"/>
    </source>
</evidence>
<dbReference type="PROSITE" id="PS50102">
    <property type="entry name" value="RRM"/>
    <property type="match status" value="1"/>
</dbReference>
<organism evidence="9 10">
    <name type="scientific">Iris pallida</name>
    <name type="common">Sweet iris</name>
    <dbReference type="NCBI Taxonomy" id="29817"/>
    <lineage>
        <taxon>Eukaryota</taxon>
        <taxon>Viridiplantae</taxon>
        <taxon>Streptophyta</taxon>
        <taxon>Embryophyta</taxon>
        <taxon>Tracheophyta</taxon>
        <taxon>Spermatophyta</taxon>
        <taxon>Magnoliopsida</taxon>
        <taxon>Liliopsida</taxon>
        <taxon>Asparagales</taxon>
        <taxon>Iridaceae</taxon>
        <taxon>Iridoideae</taxon>
        <taxon>Irideae</taxon>
        <taxon>Iris</taxon>
    </lineage>
</organism>
<proteinExistence type="predicted"/>
<dbReference type="SMART" id="SM00356">
    <property type="entry name" value="ZnF_C3H1"/>
    <property type="match status" value="1"/>
</dbReference>
<gene>
    <name evidence="9" type="ORF">M6B38_158225</name>
</gene>
<dbReference type="PANTHER" id="PTHR14398:SF0">
    <property type="entry name" value="ZINC FINGER PROTEIN SWM"/>
    <property type="match status" value="1"/>
</dbReference>
<evidence type="ECO:0000256" key="3">
    <source>
        <dbReference type="PROSITE-ProRule" id="PRU00176"/>
    </source>
</evidence>
<feature type="region of interest" description="Disordered" evidence="6">
    <location>
        <begin position="521"/>
        <end position="540"/>
    </location>
</feature>
<keyword evidence="1 3" id="KW-0694">RNA-binding</keyword>
<feature type="compositionally biased region" description="Polar residues" evidence="6">
    <location>
        <begin position="814"/>
        <end position="833"/>
    </location>
</feature>
<feature type="coiled-coil region" evidence="5">
    <location>
        <begin position="757"/>
        <end position="788"/>
    </location>
</feature>
<dbReference type="GO" id="GO:0003723">
    <property type="term" value="F:RNA binding"/>
    <property type="evidence" value="ECO:0007669"/>
    <property type="project" value="UniProtKB-UniRule"/>
</dbReference>
<dbReference type="InterPro" id="IPR000571">
    <property type="entry name" value="Znf_CCCH"/>
</dbReference>
<dbReference type="Pfam" id="PF00076">
    <property type="entry name" value="RRM_1"/>
    <property type="match status" value="1"/>
</dbReference>